<dbReference type="AlphaFoldDB" id="A0A6M3LJG4"/>
<protein>
    <submittedName>
        <fullName evidence="1">Uncharacterized protein</fullName>
    </submittedName>
</protein>
<name>A0A6M3LJG4_9ZZZZ</name>
<gene>
    <name evidence="1" type="ORF">MM415B05366_0008</name>
</gene>
<evidence type="ECO:0000313" key="1">
    <source>
        <dbReference type="EMBL" id="QJA95477.1"/>
    </source>
</evidence>
<proteinExistence type="predicted"/>
<organism evidence="1">
    <name type="scientific">viral metagenome</name>
    <dbReference type="NCBI Taxonomy" id="1070528"/>
    <lineage>
        <taxon>unclassified sequences</taxon>
        <taxon>metagenomes</taxon>
        <taxon>organismal metagenomes</taxon>
    </lineage>
</organism>
<accession>A0A6M3LJG4</accession>
<sequence length="87" mass="9339">MNPDAPKQKPQQKPRLEELQSANLNLADEILAKLVSLNERTCSSQDSSKGLQSGGKVAVAAYIDRANALSESLNKCLGLIETISKSI</sequence>
<reference evidence="1" key="1">
    <citation type="submission" date="2020-03" db="EMBL/GenBank/DDBJ databases">
        <title>The deep terrestrial virosphere.</title>
        <authorList>
            <person name="Holmfeldt K."/>
            <person name="Nilsson E."/>
            <person name="Simone D."/>
            <person name="Lopez-Fernandez M."/>
            <person name="Wu X."/>
            <person name="de Brujin I."/>
            <person name="Lundin D."/>
            <person name="Andersson A."/>
            <person name="Bertilsson S."/>
            <person name="Dopson M."/>
        </authorList>
    </citation>
    <scope>NUCLEOTIDE SEQUENCE</scope>
    <source>
        <strain evidence="1">MM415B05366</strain>
    </source>
</reference>
<dbReference type="EMBL" id="MT143317">
    <property type="protein sequence ID" value="QJA95477.1"/>
    <property type="molecule type" value="Genomic_DNA"/>
</dbReference>